<organism evidence="1">
    <name type="scientific">marine metagenome</name>
    <dbReference type="NCBI Taxonomy" id="408172"/>
    <lineage>
        <taxon>unclassified sequences</taxon>
        <taxon>metagenomes</taxon>
        <taxon>ecological metagenomes</taxon>
    </lineage>
</organism>
<proteinExistence type="predicted"/>
<gene>
    <name evidence="1" type="ORF">METZ01_LOCUS275315</name>
</gene>
<dbReference type="EMBL" id="UINC01079960">
    <property type="protein sequence ID" value="SVC22461.1"/>
    <property type="molecule type" value="Genomic_DNA"/>
</dbReference>
<dbReference type="AlphaFoldDB" id="A0A382KID1"/>
<accession>A0A382KID1</accession>
<feature type="non-terminal residue" evidence="1">
    <location>
        <position position="1"/>
    </location>
</feature>
<sequence>VLPGSHHRPTSREIDWCQGGLTTAPAGSIFLTCYPILHRRSASTATGLRHLLKYNYWRTVPPERDWIKDPTFDFHRTNYGGHGEARYVAHQFYWLCGKGDQFRTIGGQSWPYSGSSHNAIGPSYGFDRQIGHSPDWSNLGTF</sequence>
<evidence type="ECO:0000313" key="1">
    <source>
        <dbReference type="EMBL" id="SVC22461.1"/>
    </source>
</evidence>
<name>A0A382KID1_9ZZZZ</name>
<protein>
    <submittedName>
        <fullName evidence="1">Uncharacterized protein</fullName>
    </submittedName>
</protein>
<reference evidence="1" key="1">
    <citation type="submission" date="2018-05" db="EMBL/GenBank/DDBJ databases">
        <authorList>
            <person name="Lanie J.A."/>
            <person name="Ng W.-L."/>
            <person name="Kazmierczak K.M."/>
            <person name="Andrzejewski T.M."/>
            <person name="Davidsen T.M."/>
            <person name="Wayne K.J."/>
            <person name="Tettelin H."/>
            <person name="Glass J.I."/>
            <person name="Rusch D."/>
            <person name="Podicherti R."/>
            <person name="Tsui H.-C.T."/>
            <person name="Winkler M.E."/>
        </authorList>
    </citation>
    <scope>NUCLEOTIDE SEQUENCE</scope>
</reference>